<dbReference type="PANTHER" id="PTHR11681">
    <property type="entry name" value="NEUROPHYSIN"/>
    <property type="match status" value="1"/>
</dbReference>
<dbReference type="SUPFAM" id="SSF49606">
    <property type="entry name" value="Neurophysin II"/>
    <property type="match status" value="1"/>
</dbReference>
<accession>S4R4Y3</accession>
<dbReference type="InterPro" id="IPR000981">
    <property type="entry name" value="Neurhyp_horm"/>
</dbReference>
<evidence type="ECO:0000313" key="6">
    <source>
        <dbReference type="EMBL" id="ALD51578.1"/>
    </source>
</evidence>
<evidence type="ECO:0000256" key="2">
    <source>
        <dbReference type="ARBA" id="ARBA00022685"/>
    </source>
</evidence>
<sequence>TMARCAPLTLAVSVLSLVLISSACYIQNCPRGGKRDLTDSVRQRQCLPCGPGGQGRCFGPRICCGEAMGCRLGGPDVAICRAERLMPSPCESRGEPCGHGGKCGAPGLCCSSGEVLQRP</sequence>
<comment type="similarity">
    <text evidence="1">Belongs to the vasopressin/oxytocin family.</text>
</comment>
<evidence type="ECO:0000256" key="5">
    <source>
        <dbReference type="SAM" id="SignalP"/>
    </source>
</evidence>
<dbReference type="PROSITE" id="PS00264">
    <property type="entry name" value="NEUROHYPOPHYS_HORM"/>
    <property type="match status" value="1"/>
</dbReference>
<dbReference type="STRING" id="7757.ENSPMAP00000000263"/>
<dbReference type="GO" id="GO:0030141">
    <property type="term" value="C:secretory granule"/>
    <property type="evidence" value="ECO:0007669"/>
    <property type="project" value="TreeGrafter"/>
</dbReference>
<dbReference type="GeneTree" id="ENSGT00390000004511"/>
<keyword evidence="2" id="KW-0165">Cleavage on pair of basic residues</keyword>
<dbReference type="Pfam" id="PF00184">
    <property type="entry name" value="Hormone_5"/>
    <property type="match status" value="1"/>
</dbReference>
<reference evidence="7" key="2">
    <citation type="submission" date="2025-05" db="UniProtKB">
        <authorList>
            <consortium name="Ensembl"/>
        </authorList>
    </citation>
    <scope>IDENTIFICATION</scope>
</reference>
<evidence type="ECO:0000256" key="3">
    <source>
        <dbReference type="ARBA" id="ARBA00022729"/>
    </source>
</evidence>
<dbReference type="AlphaFoldDB" id="S4R4Y3"/>
<dbReference type="GO" id="GO:0005615">
    <property type="term" value="C:extracellular space"/>
    <property type="evidence" value="ECO:0007669"/>
    <property type="project" value="TreeGrafter"/>
</dbReference>
<dbReference type="Gene3D" id="2.60.9.10">
    <property type="entry name" value="Neurohypophysial hormone domain"/>
    <property type="match status" value="1"/>
</dbReference>
<dbReference type="OMA" id="CMTEPEC"/>
<evidence type="ECO:0000256" key="1">
    <source>
        <dbReference type="ARBA" id="ARBA00007369"/>
    </source>
</evidence>
<feature type="chain" id="PRO_5014108912" evidence="5">
    <location>
        <begin position="24"/>
        <end position="119"/>
    </location>
</feature>
<dbReference type="Ensembl" id="ENSPMAT00000000263.1">
    <property type="protein sequence ID" value="ENSPMAP00000000263.1"/>
    <property type="gene ID" value="ENSPMAG00000000237.1"/>
</dbReference>
<dbReference type="PANTHER" id="PTHR11681:SF5">
    <property type="entry name" value="ISOTOCIN"/>
    <property type="match status" value="1"/>
</dbReference>
<dbReference type="PRINTS" id="PR00831">
    <property type="entry name" value="NEUROPHYSIN"/>
</dbReference>
<protein>
    <submittedName>
        <fullName evidence="6 7">Oxytocin</fullName>
    </submittedName>
</protein>
<reference evidence="6" key="1">
    <citation type="journal article" date="2015" name="Mol. Biol. Evol.">
        <title>Prevertebrate Local Gene Duplication Facilitated Expansion of the Neuropeptide GPCR Superfamily.</title>
        <authorList>
            <person name="Yun S."/>
            <person name="Furlong M."/>
            <person name="Sim M."/>
            <person name="Cho M."/>
            <person name="Park S."/>
            <person name="Cho E.B."/>
            <person name="Reyes-Alcaraz A."/>
            <person name="Hwang J.I."/>
            <person name="Kim J."/>
            <person name="Seong J.Y."/>
        </authorList>
    </citation>
    <scope>NUCLEOTIDE SEQUENCE</scope>
</reference>
<dbReference type="InterPro" id="IPR022423">
    <property type="entry name" value="Neurohypophysial_hormone_CS"/>
</dbReference>
<keyword evidence="3 5" id="KW-0732">Signal</keyword>
<name>S4R4Y3_PETMA</name>
<feature type="signal peptide" evidence="5">
    <location>
        <begin position="1"/>
        <end position="23"/>
    </location>
</feature>
<dbReference type="HOGENOM" id="CLU_125770_1_1_1"/>
<dbReference type="PIRSF" id="PIRSF001815">
    <property type="entry name" value="Nonapeptide_hormone_precursor"/>
    <property type="match status" value="1"/>
</dbReference>
<evidence type="ECO:0000256" key="4">
    <source>
        <dbReference type="ARBA" id="ARBA00023157"/>
    </source>
</evidence>
<dbReference type="GO" id="GO:0005185">
    <property type="term" value="F:neurohypophyseal hormone activity"/>
    <property type="evidence" value="ECO:0007669"/>
    <property type="project" value="InterPro"/>
</dbReference>
<dbReference type="SMART" id="SM00003">
    <property type="entry name" value="NH"/>
    <property type="match status" value="1"/>
</dbReference>
<organism evidence="7">
    <name type="scientific">Petromyzon marinus</name>
    <name type="common">Sea lamprey</name>
    <dbReference type="NCBI Taxonomy" id="7757"/>
    <lineage>
        <taxon>Eukaryota</taxon>
        <taxon>Metazoa</taxon>
        <taxon>Chordata</taxon>
        <taxon>Craniata</taxon>
        <taxon>Vertebrata</taxon>
        <taxon>Cyclostomata</taxon>
        <taxon>Hyperoartia</taxon>
        <taxon>Petromyzontiformes</taxon>
        <taxon>Petromyzontidae</taxon>
        <taxon>Petromyzon</taxon>
    </lineage>
</organism>
<proteinExistence type="evidence at transcript level"/>
<dbReference type="Pfam" id="PF00220">
    <property type="entry name" value="Hormone_4"/>
    <property type="match status" value="1"/>
</dbReference>
<dbReference type="InterPro" id="IPR036387">
    <property type="entry name" value="Neurhyp_horm_dom_sf"/>
</dbReference>
<evidence type="ECO:0000313" key="7">
    <source>
        <dbReference type="Ensembl" id="ENSPMAP00000000263.1"/>
    </source>
</evidence>
<gene>
    <name evidence="6" type="primary">OXT</name>
</gene>
<keyword evidence="4" id="KW-1015">Disulfide bond</keyword>
<dbReference type="EMBL" id="KT235795">
    <property type="protein sequence ID" value="ALD51578.1"/>
    <property type="molecule type" value="mRNA"/>
</dbReference>